<name>D7L7C5_ARALL</name>
<organism evidence="3">
    <name type="scientific">Arabidopsis lyrata subsp. lyrata</name>
    <name type="common">Lyre-leaved rock-cress</name>
    <dbReference type="NCBI Taxonomy" id="81972"/>
    <lineage>
        <taxon>Eukaryota</taxon>
        <taxon>Viridiplantae</taxon>
        <taxon>Streptophyta</taxon>
        <taxon>Embryophyta</taxon>
        <taxon>Tracheophyta</taxon>
        <taxon>Spermatophyta</taxon>
        <taxon>Magnoliopsida</taxon>
        <taxon>eudicotyledons</taxon>
        <taxon>Gunneridae</taxon>
        <taxon>Pentapetalae</taxon>
        <taxon>rosids</taxon>
        <taxon>malvids</taxon>
        <taxon>Brassicales</taxon>
        <taxon>Brassicaceae</taxon>
        <taxon>Camelineae</taxon>
        <taxon>Arabidopsis</taxon>
    </lineage>
</organism>
<evidence type="ECO:0000256" key="1">
    <source>
        <dbReference type="SAM" id="Phobius"/>
    </source>
</evidence>
<keyword evidence="1" id="KW-0812">Transmembrane</keyword>
<dbReference type="HOGENOM" id="CLU_2149279_0_0_1"/>
<dbReference type="Proteomes" id="UP000008694">
    <property type="component" value="Unassembled WGS sequence"/>
</dbReference>
<dbReference type="Gramene" id="scaffold_302095.1">
    <property type="protein sequence ID" value="scaffold_302095.1"/>
    <property type="gene ID" value="scaffold_302095.1"/>
</dbReference>
<gene>
    <name evidence="2" type="ORF">ARALYDRAFT_898125</name>
</gene>
<dbReference type="AlphaFoldDB" id="D7L7C5"/>
<accession>D7L7C5</accession>
<evidence type="ECO:0000313" key="2">
    <source>
        <dbReference type="EMBL" id="EFH59343.1"/>
    </source>
</evidence>
<dbReference type="EMBL" id="GL348715">
    <property type="protein sequence ID" value="EFH59343.1"/>
    <property type="molecule type" value="Genomic_DNA"/>
</dbReference>
<evidence type="ECO:0000313" key="3">
    <source>
        <dbReference type="Proteomes" id="UP000008694"/>
    </source>
</evidence>
<reference evidence="3" key="1">
    <citation type="journal article" date="2011" name="Nat. Genet.">
        <title>The Arabidopsis lyrata genome sequence and the basis of rapid genome size change.</title>
        <authorList>
            <person name="Hu T.T."/>
            <person name="Pattyn P."/>
            <person name="Bakker E.G."/>
            <person name="Cao J."/>
            <person name="Cheng J.-F."/>
            <person name="Clark R.M."/>
            <person name="Fahlgren N."/>
            <person name="Fawcett J.A."/>
            <person name="Grimwood J."/>
            <person name="Gundlach H."/>
            <person name="Haberer G."/>
            <person name="Hollister J.D."/>
            <person name="Ossowski S."/>
            <person name="Ottilar R.P."/>
            <person name="Salamov A.A."/>
            <person name="Schneeberger K."/>
            <person name="Spannagl M."/>
            <person name="Wang X."/>
            <person name="Yang L."/>
            <person name="Nasrallah M.E."/>
            <person name="Bergelson J."/>
            <person name="Carrington J.C."/>
            <person name="Gaut B.S."/>
            <person name="Schmutz J."/>
            <person name="Mayer K.F.X."/>
            <person name="Van de Peer Y."/>
            <person name="Grigoriev I.V."/>
            <person name="Nordborg M."/>
            <person name="Weigel D."/>
            <person name="Guo Y.-L."/>
        </authorList>
    </citation>
    <scope>NUCLEOTIDE SEQUENCE [LARGE SCALE GENOMIC DNA]</scope>
    <source>
        <strain evidence="3">cv. MN47</strain>
    </source>
</reference>
<feature type="transmembrane region" description="Helical" evidence="1">
    <location>
        <begin position="64"/>
        <end position="86"/>
    </location>
</feature>
<keyword evidence="3" id="KW-1185">Reference proteome</keyword>
<protein>
    <submittedName>
        <fullName evidence="2">Expressed protein</fullName>
    </submittedName>
</protein>
<keyword evidence="1" id="KW-0472">Membrane</keyword>
<keyword evidence="1" id="KW-1133">Transmembrane helix</keyword>
<sequence length="112" mass="12427">MVGFRLASLAPLATSASFFFPASVALFSTVGRQNSNTGWLLPQRWLATSPSIRPLAIRMAFVPAFVRICFSSFVLSFLLSFGYFVFDYFDSLLRSRCVILCSSLAEGAYFVL</sequence>
<proteinExistence type="predicted"/>